<proteinExistence type="inferred from homology"/>
<dbReference type="SUPFAM" id="SSF100950">
    <property type="entry name" value="NagB/RpiA/CoA transferase-like"/>
    <property type="match status" value="1"/>
</dbReference>
<dbReference type="STRING" id="717774.Marme_0996"/>
<dbReference type="Pfam" id="PF01812">
    <property type="entry name" value="5-FTHF_cyc-lig"/>
    <property type="match status" value="1"/>
</dbReference>
<dbReference type="GO" id="GO:0035999">
    <property type="term" value="P:tetrahydrofolate interconversion"/>
    <property type="evidence" value="ECO:0007669"/>
    <property type="project" value="TreeGrafter"/>
</dbReference>
<evidence type="ECO:0000256" key="2">
    <source>
        <dbReference type="ARBA" id="ARBA00022741"/>
    </source>
</evidence>
<keyword evidence="8" id="KW-1185">Reference proteome</keyword>
<evidence type="ECO:0000256" key="6">
    <source>
        <dbReference type="SAM" id="MobiDB-lite"/>
    </source>
</evidence>
<comment type="catalytic activity">
    <reaction evidence="5">
        <text>(6S)-5-formyl-5,6,7,8-tetrahydrofolate + ATP = (6R)-5,10-methenyltetrahydrofolate + ADP + phosphate</text>
        <dbReference type="Rhea" id="RHEA:10488"/>
        <dbReference type="ChEBI" id="CHEBI:30616"/>
        <dbReference type="ChEBI" id="CHEBI:43474"/>
        <dbReference type="ChEBI" id="CHEBI:57455"/>
        <dbReference type="ChEBI" id="CHEBI:57457"/>
        <dbReference type="ChEBI" id="CHEBI:456216"/>
        <dbReference type="EC" id="6.3.3.2"/>
    </reaction>
</comment>
<name>F2K4H2_MARM1</name>
<feature type="compositionally biased region" description="Basic and acidic residues" evidence="6">
    <location>
        <begin position="1"/>
        <end position="13"/>
    </location>
</feature>
<accession>F2K4H2</accession>
<sequence>MPKNDQRQSLRQELRKKRRALTEQQQDDAASELLNQWYTNQIHLSTQTPLNKIALYLANDGELSPHQIANDIFSRDTITPQTTLYLPALNNDKLLFAHYSKSSEWHTNRFGIEEPVDENALLPNQLDLVFLPLVGFDEQGGRLGMGGGFYDKSFAQKKPKEKPLLIGLAHECQKVNQLPIASWDVPLDGILTPERFIWF</sequence>
<keyword evidence="2 4" id="KW-0547">Nucleotide-binding</keyword>
<evidence type="ECO:0000256" key="3">
    <source>
        <dbReference type="ARBA" id="ARBA00022840"/>
    </source>
</evidence>
<dbReference type="EC" id="6.3.3.2" evidence="5"/>
<dbReference type="EMBL" id="CP002583">
    <property type="protein sequence ID" value="ADZ90271.1"/>
    <property type="molecule type" value="Genomic_DNA"/>
</dbReference>
<dbReference type="GO" id="GO:0030272">
    <property type="term" value="F:5-formyltetrahydrofolate cyclo-ligase activity"/>
    <property type="evidence" value="ECO:0007669"/>
    <property type="project" value="UniProtKB-EC"/>
</dbReference>
<dbReference type="PATRIC" id="fig|717774.3.peg.1038"/>
<feature type="binding site" evidence="4">
    <location>
        <position position="57"/>
    </location>
    <ligand>
        <name>substrate</name>
    </ligand>
</feature>
<comment type="cofactor">
    <cofactor evidence="5">
        <name>Mg(2+)</name>
        <dbReference type="ChEBI" id="CHEBI:18420"/>
    </cofactor>
</comment>
<dbReference type="RefSeq" id="WP_013660176.1">
    <property type="nucleotide sequence ID" value="NC_015276.1"/>
</dbReference>
<protein>
    <recommendedName>
        <fullName evidence="5">5-formyltetrahydrofolate cyclo-ligase</fullName>
        <ecNumber evidence="5">6.3.3.2</ecNumber>
    </recommendedName>
</protein>
<dbReference type="PIRSF" id="PIRSF006806">
    <property type="entry name" value="FTHF_cligase"/>
    <property type="match status" value="1"/>
</dbReference>
<dbReference type="PANTHER" id="PTHR23407">
    <property type="entry name" value="ATPASE INHIBITOR/5-FORMYLTETRAHYDROFOLATE CYCLO-LIGASE"/>
    <property type="match status" value="1"/>
</dbReference>
<feature type="binding site" evidence="4">
    <location>
        <position position="62"/>
    </location>
    <ligand>
        <name>substrate</name>
    </ligand>
</feature>
<evidence type="ECO:0000313" key="7">
    <source>
        <dbReference type="EMBL" id="ADZ90271.1"/>
    </source>
</evidence>
<evidence type="ECO:0000256" key="4">
    <source>
        <dbReference type="PIRSR" id="PIRSR006806-1"/>
    </source>
</evidence>
<evidence type="ECO:0000256" key="5">
    <source>
        <dbReference type="RuleBase" id="RU361279"/>
    </source>
</evidence>
<reference evidence="7 8" key="1">
    <citation type="journal article" date="2012" name="Stand. Genomic Sci.">
        <title>Complete genome sequence of the melanogenic marine bacterium Marinomonas mediterranea type strain (MMB-1(T)).</title>
        <authorList>
            <person name="Lucas-Elio P."/>
            <person name="Goodwin L."/>
            <person name="Woyke T."/>
            <person name="Pitluck S."/>
            <person name="Nolan M."/>
            <person name="Kyrpides N.C."/>
            <person name="Detter J.C."/>
            <person name="Copeland A."/>
            <person name="Teshima H."/>
            <person name="Bruce D."/>
            <person name="Detter C."/>
            <person name="Tapia R."/>
            <person name="Han S."/>
            <person name="Land M.L."/>
            <person name="Ivanova N."/>
            <person name="Mikhailova N."/>
            <person name="Johnston A.W."/>
            <person name="Sanchez-Amat A."/>
        </authorList>
    </citation>
    <scope>NUCLEOTIDE SEQUENCE [LARGE SCALE GENOMIC DNA]</scope>
    <source>
        <strain evidence="8">ATCC 700492 / JCM 21426 / NBRC 103028 / MMB-1</strain>
    </source>
</reference>
<keyword evidence="7" id="KW-0436">Ligase</keyword>
<dbReference type="GO" id="GO:0009396">
    <property type="term" value="P:folic acid-containing compound biosynthetic process"/>
    <property type="evidence" value="ECO:0007669"/>
    <property type="project" value="TreeGrafter"/>
</dbReference>
<dbReference type="HOGENOM" id="CLU_066245_0_0_6"/>
<keyword evidence="5" id="KW-0460">Magnesium</keyword>
<dbReference type="GO" id="GO:0046872">
    <property type="term" value="F:metal ion binding"/>
    <property type="evidence" value="ECO:0007669"/>
    <property type="project" value="UniProtKB-KW"/>
</dbReference>
<keyword evidence="3 4" id="KW-0067">ATP-binding</keyword>
<dbReference type="Gene3D" id="3.40.50.10420">
    <property type="entry name" value="NagB/RpiA/CoA transferase-like"/>
    <property type="match status" value="1"/>
</dbReference>
<dbReference type="OrthoDB" id="9801938at2"/>
<dbReference type="InterPro" id="IPR037171">
    <property type="entry name" value="NagB/RpiA_transferase-like"/>
</dbReference>
<dbReference type="NCBIfam" id="TIGR02727">
    <property type="entry name" value="MTHFS_bact"/>
    <property type="match status" value="1"/>
</dbReference>
<keyword evidence="5" id="KW-0479">Metal-binding</keyword>
<dbReference type="GO" id="GO:0005524">
    <property type="term" value="F:ATP binding"/>
    <property type="evidence" value="ECO:0007669"/>
    <property type="project" value="UniProtKB-KW"/>
</dbReference>
<dbReference type="KEGG" id="mme:Marme_0996"/>
<evidence type="ECO:0000313" key="8">
    <source>
        <dbReference type="Proteomes" id="UP000001062"/>
    </source>
</evidence>
<dbReference type="Proteomes" id="UP000001062">
    <property type="component" value="Chromosome"/>
</dbReference>
<dbReference type="AlphaFoldDB" id="F2K4H2"/>
<gene>
    <name evidence="7" type="ordered locus">Marme_0996</name>
</gene>
<dbReference type="InterPro" id="IPR002698">
    <property type="entry name" value="FTHF_cligase"/>
</dbReference>
<dbReference type="PANTHER" id="PTHR23407:SF1">
    <property type="entry name" value="5-FORMYLTETRAHYDROFOLATE CYCLO-LIGASE"/>
    <property type="match status" value="1"/>
</dbReference>
<feature type="binding site" evidence="4">
    <location>
        <begin position="7"/>
        <end position="11"/>
    </location>
    <ligand>
        <name>ATP</name>
        <dbReference type="ChEBI" id="CHEBI:30616"/>
    </ligand>
</feature>
<comment type="similarity">
    <text evidence="1 5">Belongs to the 5-formyltetrahydrofolate cyclo-ligase family.</text>
</comment>
<organism evidence="7 8">
    <name type="scientific">Marinomonas mediterranea (strain ATCC 700492 / JCM 21426 / NBRC 103028 / MMB-1)</name>
    <dbReference type="NCBI Taxonomy" id="717774"/>
    <lineage>
        <taxon>Bacteria</taxon>
        <taxon>Pseudomonadati</taxon>
        <taxon>Pseudomonadota</taxon>
        <taxon>Gammaproteobacteria</taxon>
        <taxon>Oceanospirillales</taxon>
        <taxon>Oceanospirillaceae</taxon>
        <taxon>Marinomonas</taxon>
    </lineage>
</organism>
<feature type="binding site" evidence="4">
    <location>
        <begin position="142"/>
        <end position="150"/>
    </location>
    <ligand>
        <name>ATP</name>
        <dbReference type="ChEBI" id="CHEBI:30616"/>
    </ligand>
</feature>
<feature type="region of interest" description="Disordered" evidence="6">
    <location>
        <begin position="1"/>
        <end position="24"/>
    </location>
</feature>
<dbReference type="eggNOG" id="COG0212">
    <property type="taxonomic scope" value="Bacteria"/>
</dbReference>
<evidence type="ECO:0000256" key="1">
    <source>
        <dbReference type="ARBA" id="ARBA00010638"/>
    </source>
</evidence>
<dbReference type="InterPro" id="IPR024185">
    <property type="entry name" value="FTHF_cligase-like_sf"/>
</dbReference>